<feature type="transmembrane region" description="Helical" evidence="12">
    <location>
        <begin position="217"/>
        <end position="242"/>
    </location>
</feature>
<feature type="domain" description="ABC transporter" evidence="13">
    <location>
        <begin position="427"/>
        <end position="661"/>
    </location>
</feature>
<feature type="transmembrane region" description="Helical" evidence="12">
    <location>
        <begin position="248"/>
        <end position="267"/>
    </location>
</feature>
<evidence type="ECO:0000256" key="1">
    <source>
        <dbReference type="ARBA" id="ARBA00004448"/>
    </source>
</evidence>
<keyword evidence="6 12" id="KW-1133">Transmembrane helix</keyword>
<organism evidence="15 16">
    <name type="scientific">Mesorhabditis belari</name>
    <dbReference type="NCBI Taxonomy" id="2138241"/>
    <lineage>
        <taxon>Eukaryota</taxon>
        <taxon>Metazoa</taxon>
        <taxon>Ecdysozoa</taxon>
        <taxon>Nematoda</taxon>
        <taxon>Chromadorea</taxon>
        <taxon>Rhabditida</taxon>
        <taxon>Rhabditina</taxon>
        <taxon>Rhabditomorpha</taxon>
        <taxon>Rhabditoidea</taxon>
        <taxon>Rhabditidae</taxon>
        <taxon>Mesorhabditinae</taxon>
        <taxon>Mesorhabditis</taxon>
    </lineage>
</organism>
<evidence type="ECO:0000313" key="16">
    <source>
        <dbReference type="WBParaSite" id="MBELARI_LOCUS11985"/>
    </source>
</evidence>
<dbReference type="InterPro" id="IPR011527">
    <property type="entry name" value="ABC1_TM_dom"/>
</dbReference>
<comment type="subcellular location">
    <subcellularLocation>
        <location evidence="1">Mitochondrion inner membrane</location>
        <topology evidence="1">Multi-pass membrane protein</topology>
    </subcellularLocation>
</comment>
<evidence type="ECO:0000256" key="4">
    <source>
        <dbReference type="ARBA" id="ARBA00022741"/>
    </source>
</evidence>
<dbReference type="Pfam" id="PF00664">
    <property type="entry name" value="ABC_membrane"/>
    <property type="match status" value="1"/>
</dbReference>
<accession>A0AAF3J2F0</accession>
<dbReference type="Proteomes" id="UP000887575">
    <property type="component" value="Unassembled WGS sequence"/>
</dbReference>
<feature type="transmembrane region" description="Helical" evidence="12">
    <location>
        <begin position="136"/>
        <end position="154"/>
    </location>
</feature>
<feature type="coiled-coil region" evidence="11">
    <location>
        <begin position="657"/>
        <end position="684"/>
    </location>
</feature>
<dbReference type="CDD" id="cd18582">
    <property type="entry name" value="ABC_6TM_ATM1_ABCB7"/>
    <property type="match status" value="1"/>
</dbReference>
<comment type="catalytic activity">
    <reaction evidence="10">
        <text>(glutathione)4[2Fe(III)-2S] cluster(in) + ATP + H2O = (glutathione)4[2Fe(III)-2S] cluster(out) + ADP + phosphate + H(+)</text>
        <dbReference type="Rhea" id="RHEA:67028"/>
        <dbReference type="ChEBI" id="CHEBI:15377"/>
        <dbReference type="ChEBI" id="CHEBI:15378"/>
        <dbReference type="ChEBI" id="CHEBI:30616"/>
        <dbReference type="ChEBI" id="CHEBI:43474"/>
        <dbReference type="ChEBI" id="CHEBI:167627"/>
        <dbReference type="ChEBI" id="CHEBI:456216"/>
    </reaction>
    <physiologicalReaction direction="left-to-right" evidence="10">
        <dbReference type="Rhea" id="RHEA:67029"/>
    </physiologicalReaction>
</comment>
<dbReference type="SUPFAM" id="SSF52540">
    <property type="entry name" value="P-loop containing nucleoside triphosphate hydrolases"/>
    <property type="match status" value="1"/>
</dbReference>
<keyword evidence="2" id="KW-0813">Transport</keyword>
<dbReference type="FunFam" id="1.20.1560.10:FF:000004">
    <property type="entry name" value="ATP-binding cassette sub-family B member 7"/>
    <property type="match status" value="1"/>
</dbReference>
<dbReference type="InterPro" id="IPR039421">
    <property type="entry name" value="Type_1_exporter"/>
</dbReference>
<dbReference type="InterPro" id="IPR036640">
    <property type="entry name" value="ABC1_TM_sf"/>
</dbReference>
<keyword evidence="5" id="KW-0067">ATP-binding</keyword>
<dbReference type="GO" id="GO:0005743">
    <property type="term" value="C:mitochondrial inner membrane"/>
    <property type="evidence" value="ECO:0007669"/>
    <property type="project" value="UniProtKB-SubCell"/>
</dbReference>
<proteinExistence type="predicted"/>
<reference evidence="16" key="1">
    <citation type="submission" date="2024-02" db="UniProtKB">
        <authorList>
            <consortium name="WormBaseParasite"/>
        </authorList>
    </citation>
    <scope>IDENTIFICATION</scope>
</reference>
<evidence type="ECO:0000256" key="7">
    <source>
        <dbReference type="ARBA" id="ARBA00023136"/>
    </source>
</evidence>
<dbReference type="PROSITE" id="PS00211">
    <property type="entry name" value="ABC_TRANSPORTER_1"/>
    <property type="match status" value="1"/>
</dbReference>
<dbReference type="Pfam" id="PF00005">
    <property type="entry name" value="ABC_tran"/>
    <property type="match status" value="1"/>
</dbReference>
<keyword evidence="11" id="KW-0175">Coiled coil</keyword>
<evidence type="ECO:0000256" key="6">
    <source>
        <dbReference type="ARBA" id="ARBA00022989"/>
    </source>
</evidence>
<evidence type="ECO:0000259" key="13">
    <source>
        <dbReference type="PROSITE" id="PS50893"/>
    </source>
</evidence>
<evidence type="ECO:0000256" key="9">
    <source>
        <dbReference type="ARBA" id="ARBA00042945"/>
    </source>
</evidence>
<evidence type="ECO:0000313" key="15">
    <source>
        <dbReference type="Proteomes" id="UP000887575"/>
    </source>
</evidence>
<dbReference type="AlphaFoldDB" id="A0AAF3J2F0"/>
<dbReference type="SMART" id="SM00382">
    <property type="entry name" value="AAA"/>
    <property type="match status" value="1"/>
</dbReference>
<keyword evidence="7 12" id="KW-0472">Membrane</keyword>
<dbReference type="WBParaSite" id="MBELARI_LOCUS11985">
    <property type="protein sequence ID" value="MBELARI_LOCUS11985"/>
    <property type="gene ID" value="MBELARI_LOCUS11985"/>
</dbReference>
<feature type="transmembrane region" description="Helical" evidence="12">
    <location>
        <begin position="338"/>
        <end position="355"/>
    </location>
</feature>
<dbReference type="GO" id="GO:0140359">
    <property type="term" value="F:ABC-type transporter activity"/>
    <property type="evidence" value="ECO:0007669"/>
    <property type="project" value="InterPro"/>
</dbReference>
<feature type="transmembrane region" description="Helical" evidence="12">
    <location>
        <begin position="93"/>
        <end position="114"/>
    </location>
</feature>
<keyword evidence="15" id="KW-1185">Reference proteome</keyword>
<dbReference type="InterPro" id="IPR003439">
    <property type="entry name" value="ABC_transporter-like_ATP-bd"/>
</dbReference>
<dbReference type="Gene3D" id="1.20.1560.10">
    <property type="entry name" value="ABC transporter type 1, transmembrane domain"/>
    <property type="match status" value="1"/>
</dbReference>
<dbReference type="InterPro" id="IPR003593">
    <property type="entry name" value="AAA+_ATPase"/>
</dbReference>
<dbReference type="GO" id="GO:0006879">
    <property type="term" value="P:intracellular iron ion homeostasis"/>
    <property type="evidence" value="ECO:0007669"/>
    <property type="project" value="TreeGrafter"/>
</dbReference>
<dbReference type="PROSITE" id="PS50893">
    <property type="entry name" value="ABC_TRANSPORTER_2"/>
    <property type="match status" value="1"/>
</dbReference>
<dbReference type="PROSITE" id="PS50929">
    <property type="entry name" value="ABC_TM1F"/>
    <property type="match status" value="1"/>
</dbReference>
<evidence type="ECO:0000259" key="14">
    <source>
        <dbReference type="PROSITE" id="PS50929"/>
    </source>
</evidence>
<dbReference type="PANTHER" id="PTHR24221">
    <property type="entry name" value="ATP-BINDING CASSETTE SUB-FAMILY B"/>
    <property type="match status" value="1"/>
</dbReference>
<dbReference type="InterPro" id="IPR027417">
    <property type="entry name" value="P-loop_NTPase"/>
</dbReference>
<dbReference type="GO" id="GO:0005524">
    <property type="term" value="F:ATP binding"/>
    <property type="evidence" value="ECO:0007669"/>
    <property type="project" value="UniProtKB-KW"/>
</dbReference>
<evidence type="ECO:0000256" key="12">
    <source>
        <dbReference type="SAM" id="Phobius"/>
    </source>
</evidence>
<dbReference type="PANTHER" id="PTHR24221:SF402">
    <property type="entry name" value="IRON-SULFUR CLUSTERS TRANSPORTER ABCB7, MITOCHONDRIAL"/>
    <property type="match status" value="1"/>
</dbReference>
<evidence type="ECO:0000256" key="5">
    <source>
        <dbReference type="ARBA" id="ARBA00022840"/>
    </source>
</evidence>
<evidence type="ECO:0000256" key="8">
    <source>
        <dbReference type="ARBA" id="ARBA00041016"/>
    </source>
</evidence>
<evidence type="ECO:0000256" key="3">
    <source>
        <dbReference type="ARBA" id="ARBA00022692"/>
    </source>
</evidence>
<dbReference type="SUPFAM" id="SSF90123">
    <property type="entry name" value="ABC transporter transmembrane region"/>
    <property type="match status" value="1"/>
</dbReference>
<dbReference type="InterPro" id="IPR017871">
    <property type="entry name" value="ABC_transporter-like_CS"/>
</dbReference>
<feature type="domain" description="ABC transmembrane type-1" evidence="14">
    <location>
        <begin position="94"/>
        <end position="391"/>
    </location>
</feature>
<evidence type="ECO:0000256" key="11">
    <source>
        <dbReference type="SAM" id="Coils"/>
    </source>
</evidence>
<keyword evidence="4" id="KW-0547">Nucleotide-binding</keyword>
<name>A0AAF3J2F0_9BILA</name>
<dbReference type="GO" id="GO:0016887">
    <property type="term" value="F:ATP hydrolysis activity"/>
    <property type="evidence" value="ECO:0007669"/>
    <property type="project" value="InterPro"/>
</dbReference>
<evidence type="ECO:0000256" key="10">
    <source>
        <dbReference type="ARBA" id="ARBA00048046"/>
    </source>
</evidence>
<evidence type="ECO:0000256" key="2">
    <source>
        <dbReference type="ARBA" id="ARBA00022448"/>
    </source>
</evidence>
<dbReference type="Gene3D" id="3.40.50.300">
    <property type="entry name" value="P-loop containing nucleotide triphosphate hydrolases"/>
    <property type="match status" value="1"/>
</dbReference>
<protein>
    <recommendedName>
        <fullName evidence="8">Iron-sulfur clusters transporter ABCB7, mitochondrial</fullName>
    </recommendedName>
    <alternativeName>
        <fullName evidence="9">ATP-binding cassette sub-family B member 7, mitochondrial</fullName>
    </alternativeName>
</protein>
<dbReference type="FunFam" id="3.40.50.300:FF:000186">
    <property type="entry name" value="ATP-binding cassette sub-family B member 7, mitochondrial"/>
    <property type="match status" value="1"/>
</dbReference>
<sequence length="706" mass="77915">MFAIRSAIAGPSVKPLFKLSTRTYSQLAQIRKEVSSLLHKNKGVYKSFSRRCHPGASSQIPVQSAYSITGWEVVKRLLRFVWPKGNYPIRKRVVVAMALLIGAKLANVAVPFLYKDIVNIYNEKAPEFLRLHFDTPANAVLTVGMCVIIAYGLARATSALMNELRNAVFARVAQHATRKIAHDIFLHLHSLDLSFHLNRQTGALSKAIDRGTRGMSFVMSALIFNVFPTIVELGMVSAIFSATLGSEFAYATMGCVGMYGVATLGITRWRTKFRHEMNQADNDAGNRAVDSLINYETVKYFNNEKFEAARYDHFLKIYQNASLKTTTSLAFLNFSQNAIFSAGLVGIMALAANGIQNGTLTVGDLVLANTLLFQLSIPLNFLGSVYREIRQGLVDMNTMFALLNLKAKIFDKPDAKPLVLNKEAVSMSFKNIFFEYLPGQGILRGLTLDIPEGKKVAIVGGSGSGKSTIVRLLYRLYDANSGEISIEGNDVRNVTLDSLRKQISVVPQDCVLFHDTIYYNLAYGNPDATREEVLEAAKMADLHESVTRMPNGYDTIVGERGLKLSGGEKQRVAIARAILKNAPLVVYDEATSSLDALTESNIMGALRSAVKKRTTLFIAHRLATIVDADIIYVLKDGVVAERGTHLELISEPTSLYAELWQSQNRGLDQELNKKRRKAAAADLEIEDLLLLDDPKKCCGNSSCSNK</sequence>
<keyword evidence="3 12" id="KW-0812">Transmembrane</keyword>